<dbReference type="PANTHER" id="PTHR36942:SF1">
    <property type="entry name" value="IMMUNITY PROTEIN 72 OF POLYMORPHIC TOXIN SYSTEM-RELATED"/>
    <property type="match status" value="1"/>
</dbReference>
<protein>
    <submittedName>
        <fullName evidence="1">Uncharacterized protein</fullName>
    </submittedName>
</protein>
<organism evidence="2">
    <name type="scientific">Caenorhabditis brenneri</name>
    <name type="common">Nematode worm</name>
    <dbReference type="NCBI Taxonomy" id="135651"/>
    <lineage>
        <taxon>Eukaryota</taxon>
        <taxon>Metazoa</taxon>
        <taxon>Ecdysozoa</taxon>
        <taxon>Nematoda</taxon>
        <taxon>Chromadorea</taxon>
        <taxon>Rhabditida</taxon>
        <taxon>Rhabditina</taxon>
        <taxon>Rhabditomorpha</taxon>
        <taxon>Rhabditoidea</taxon>
        <taxon>Rhabditidae</taxon>
        <taxon>Peloderinae</taxon>
        <taxon>Caenorhabditis</taxon>
    </lineage>
</organism>
<reference evidence="2" key="1">
    <citation type="submission" date="2011-07" db="EMBL/GenBank/DDBJ databases">
        <authorList>
            <consortium name="Caenorhabditis brenneri Sequencing and Analysis Consortium"/>
            <person name="Wilson R.K."/>
        </authorList>
    </citation>
    <scope>NUCLEOTIDE SEQUENCE [LARGE SCALE GENOMIC DNA]</scope>
    <source>
        <strain evidence="2">PB2801</strain>
    </source>
</reference>
<accession>G0NHL8</accession>
<proteinExistence type="predicted"/>
<dbReference type="Proteomes" id="UP000008068">
    <property type="component" value="Unassembled WGS sequence"/>
</dbReference>
<evidence type="ECO:0000313" key="2">
    <source>
        <dbReference type="Proteomes" id="UP000008068"/>
    </source>
</evidence>
<dbReference type="OrthoDB" id="5875032at2759"/>
<dbReference type="HOGENOM" id="CLU_1653657_0_0_1"/>
<dbReference type="AlphaFoldDB" id="G0NHL8"/>
<name>G0NHL8_CAEBE</name>
<dbReference type="FunCoup" id="G0NHL8">
    <property type="interactions" value="1442"/>
</dbReference>
<keyword evidence="2" id="KW-1185">Reference proteome</keyword>
<dbReference type="PANTHER" id="PTHR36942">
    <property type="entry name" value="PROTEIN CBG10268"/>
    <property type="match status" value="1"/>
</dbReference>
<sequence>MSTLPKLTKEEKKMYEENRAKIDADLAEILKANPVNDLAKGPTIKCPCHPCTCNTEVKKDAKTLKREMLELLDLEQLKPMKTIPTHEDVYPPAPTPDQIAIPTGGWVTCICSPDCTKELPQPAYHIIRDENEDKRWDINSMTRREFIAMAQASKLIKKRK</sequence>
<evidence type="ECO:0000313" key="1">
    <source>
        <dbReference type="EMBL" id="EGT31532.1"/>
    </source>
</evidence>
<gene>
    <name evidence="1" type="ORF">CAEBREN_05220</name>
</gene>
<dbReference type="InParanoid" id="G0NHL8"/>
<dbReference type="EMBL" id="GL379886">
    <property type="protein sequence ID" value="EGT31532.1"/>
    <property type="molecule type" value="Genomic_DNA"/>
</dbReference>